<accession>A0A1M7SSX5</accession>
<proteinExistence type="predicted"/>
<dbReference type="AlphaFoldDB" id="A0A1M7SSX5"/>
<dbReference type="EMBL" id="FRDJ01000005">
    <property type="protein sequence ID" value="SHN61508.1"/>
    <property type="molecule type" value="Genomic_DNA"/>
</dbReference>
<dbReference type="OrthoDB" id="48982at2"/>
<evidence type="ECO:0000313" key="1">
    <source>
        <dbReference type="EMBL" id="SHN61508.1"/>
    </source>
</evidence>
<reference evidence="2" key="1">
    <citation type="submission" date="2016-12" db="EMBL/GenBank/DDBJ databases">
        <authorList>
            <person name="Varghese N."/>
            <person name="Submissions S."/>
        </authorList>
    </citation>
    <scope>NUCLEOTIDE SEQUENCE [LARGE SCALE GENOMIC DNA]</scope>
    <source>
        <strain evidence="2">DSM 13020</strain>
    </source>
</reference>
<gene>
    <name evidence="1" type="ORF">SAMN02745226_01217</name>
</gene>
<dbReference type="Proteomes" id="UP000184207">
    <property type="component" value="Unassembled WGS sequence"/>
</dbReference>
<dbReference type="STRING" id="1121883.SAMN02745226_01217"/>
<protein>
    <submittedName>
        <fullName evidence="1">Uncharacterized protein</fullName>
    </submittedName>
</protein>
<name>A0A1M7SSX5_FERGO</name>
<organism evidence="1 2">
    <name type="scientific">Fervidobacterium gondwanense DSM 13020</name>
    <dbReference type="NCBI Taxonomy" id="1121883"/>
    <lineage>
        <taxon>Bacteria</taxon>
        <taxon>Thermotogati</taxon>
        <taxon>Thermotogota</taxon>
        <taxon>Thermotogae</taxon>
        <taxon>Thermotogales</taxon>
        <taxon>Fervidobacteriaceae</taxon>
        <taxon>Fervidobacterium</taxon>
    </lineage>
</organism>
<keyword evidence="2" id="KW-1185">Reference proteome</keyword>
<evidence type="ECO:0000313" key="2">
    <source>
        <dbReference type="Proteomes" id="UP000184207"/>
    </source>
</evidence>
<sequence>MKIYFDKELQINDLMEYYGPCIVQIGSNLYVDLHSTNILNFLMLDSVREYTDTLFGRELKCIEYLHENQTNFVEFRDLTPLDEKSFENFKVANVIVKHVKMQKGYTSVPLLSVENTVYGMEISLSLNKQYMLAHTEYFSNKGFVHLLDFLIAWMLGQMMKGENIKIASSEPLMYKMDLSQISEEKALMLEEMFKNVNLKMVDVIDGLYDLMLRLLPNMENVSLIENRDFVVKMLLSGQPLSKFVQELRTIDELFNSIRI</sequence>
<dbReference type="RefSeq" id="WP_072759424.1">
    <property type="nucleotide sequence ID" value="NZ_FRDJ01000005.1"/>
</dbReference>